<dbReference type="KEGG" id="bgok:Pr1d_01490"/>
<sequence length="373" mass="40429">MNKPFELVAFLIIASSWVLDPSLAEDWPVYRGNQMATGAVQTALPGEPAVLWKHSLSESGYEGTAVIAEGVVYVGDNDGMLYAYQLSDGTEVWHQKFENSGFIAGPTFHDGRIYIGDFNGIIRAVDAKNGDLIWEYEAQGESYAAPNVVGDHVLATTESGELVALDLESGELQWKFQIEAPLRCWPTVVEGHVLLAGCDERVHAIDIASGKEVAGVDIDGPTGSTPAVFDGKALFGTEQGSFYAIRVPAMEIAWRHQDPENINPIHTAAAVDSRAVVFGTQGKKFYAIHPESGEMLWTFPVRSAVESSPVIVGDSVFLATKRGVIHRVDIATGKELWKYEAGGNFQAAFAIANNRLVIGNTDGTLYCFSSEEK</sequence>
<keyword evidence="3" id="KW-1185">Reference proteome</keyword>
<reference evidence="2 3" key="1">
    <citation type="submission" date="2019-08" db="EMBL/GenBank/DDBJ databases">
        <title>Deep-cultivation of Planctomycetes and their phenomic and genomic characterization uncovers novel biology.</title>
        <authorList>
            <person name="Wiegand S."/>
            <person name="Jogler M."/>
            <person name="Boedeker C."/>
            <person name="Pinto D."/>
            <person name="Vollmers J."/>
            <person name="Rivas-Marin E."/>
            <person name="Kohn T."/>
            <person name="Peeters S.H."/>
            <person name="Heuer A."/>
            <person name="Rast P."/>
            <person name="Oberbeckmann S."/>
            <person name="Bunk B."/>
            <person name="Jeske O."/>
            <person name="Meyerdierks A."/>
            <person name="Storesund J.E."/>
            <person name="Kallscheuer N."/>
            <person name="Luecker S."/>
            <person name="Lage O.M."/>
            <person name="Pohl T."/>
            <person name="Merkel B.J."/>
            <person name="Hornburger P."/>
            <person name="Mueller R.-W."/>
            <person name="Bruemmer F."/>
            <person name="Labrenz M."/>
            <person name="Spormann A.M."/>
            <person name="Op den Camp H."/>
            <person name="Overmann J."/>
            <person name="Amann R."/>
            <person name="Jetten M.S.M."/>
            <person name="Mascher T."/>
            <person name="Medema M.H."/>
            <person name="Devos D.P."/>
            <person name="Kaster A.-K."/>
            <person name="Ovreas L."/>
            <person name="Rohde M."/>
            <person name="Galperin M.Y."/>
            <person name="Jogler C."/>
        </authorList>
    </citation>
    <scope>NUCLEOTIDE SEQUENCE [LARGE SCALE GENOMIC DNA]</scope>
    <source>
        <strain evidence="2 3">Pr1d</strain>
    </source>
</reference>
<dbReference type="Pfam" id="PF13360">
    <property type="entry name" value="PQQ_2"/>
    <property type="match status" value="1"/>
</dbReference>
<dbReference type="Proteomes" id="UP000323917">
    <property type="component" value="Chromosome"/>
</dbReference>
<dbReference type="PANTHER" id="PTHR34512:SF30">
    <property type="entry name" value="OUTER MEMBRANE PROTEIN ASSEMBLY FACTOR BAMB"/>
    <property type="match status" value="1"/>
</dbReference>
<dbReference type="OrthoDB" id="256225at2"/>
<dbReference type="SMART" id="SM00564">
    <property type="entry name" value="PQQ"/>
    <property type="match status" value="7"/>
</dbReference>
<dbReference type="InterPro" id="IPR018391">
    <property type="entry name" value="PQQ_b-propeller_rpt"/>
</dbReference>
<evidence type="ECO:0000313" key="3">
    <source>
        <dbReference type="Proteomes" id="UP000323917"/>
    </source>
</evidence>
<evidence type="ECO:0000259" key="1">
    <source>
        <dbReference type="Pfam" id="PF13360"/>
    </source>
</evidence>
<dbReference type="Gene3D" id="2.130.10.10">
    <property type="entry name" value="YVTN repeat-like/Quinoprotein amine dehydrogenase"/>
    <property type="match status" value="2"/>
</dbReference>
<gene>
    <name evidence="2" type="primary">bamB_1</name>
    <name evidence="2" type="ORF">Pr1d_01490</name>
</gene>
<dbReference type="PANTHER" id="PTHR34512">
    <property type="entry name" value="CELL SURFACE PROTEIN"/>
    <property type="match status" value="1"/>
</dbReference>
<dbReference type="Gene3D" id="2.40.10.480">
    <property type="match status" value="2"/>
</dbReference>
<proteinExistence type="predicted"/>
<dbReference type="InterPro" id="IPR015943">
    <property type="entry name" value="WD40/YVTN_repeat-like_dom_sf"/>
</dbReference>
<accession>A0A5B9Q1N9</accession>
<dbReference type="InterPro" id="IPR002372">
    <property type="entry name" value="PQQ_rpt_dom"/>
</dbReference>
<dbReference type="AlphaFoldDB" id="A0A5B9Q1N9"/>
<dbReference type="InterPro" id="IPR011047">
    <property type="entry name" value="Quinoprotein_ADH-like_sf"/>
</dbReference>
<dbReference type="RefSeq" id="WP_148071706.1">
    <property type="nucleotide sequence ID" value="NZ_CP042913.1"/>
</dbReference>
<feature type="domain" description="Pyrrolo-quinoline quinone repeat" evidence="1">
    <location>
        <begin position="49"/>
        <end position="181"/>
    </location>
</feature>
<organism evidence="2 3">
    <name type="scientific">Bythopirellula goksoeyrii</name>
    <dbReference type="NCBI Taxonomy" id="1400387"/>
    <lineage>
        <taxon>Bacteria</taxon>
        <taxon>Pseudomonadati</taxon>
        <taxon>Planctomycetota</taxon>
        <taxon>Planctomycetia</taxon>
        <taxon>Pirellulales</taxon>
        <taxon>Lacipirellulaceae</taxon>
        <taxon>Bythopirellula</taxon>
    </lineage>
</organism>
<protein>
    <submittedName>
        <fullName evidence="2">Outer membrane protein assembly factor BamB</fullName>
    </submittedName>
</protein>
<name>A0A5B9Q1N9_9BACT</name>
<evidence type="ECO:0000313" key="2">
    <source>
        <dbReference type="EMBL" id="QEG32888.1"/>
    </source>
</evidence>
<dbReference type="SUPFAM" id="SSF50998">
    <property type="entry name" value="Quinoprotein alcohol dehydrogenase-like"/>
    <property type="match status" value="2"/>
</dbReference>
<dbReference type="EMBL" id="CP042913">
    <property type="protein sequence ID" value="QEG32888.1"/>
    <property type="molecule type" value="Genomic_DNA"/>
</dbReference>